<evidence type="ECO:0000256" key="5">
    <source>
        <dbReference type="ARBA" id="ARBA00022519"/>
    </source>
</evidence>
<dbReference type="EMBL" id="JAURTK010000021">
    <property type="protein sequence ID" value="MDP9651457.1"/>
    <property type="molecule type" value="Genomic_DNA"/>
</dbReference>
<dbReference type="InterPro" id="IPR058626">
    <property type="entry name" value="MdtA-like_b-barrel"/>
</dbReference>
<dbReference type="Gene3D" id="1.10.287.470">
    <property type="entry name" value="Helix hairpin bin"/>
    <property type="match status" value="1"/>
</dbReference>
<dbReference type="Pfam" id="PF25944">
    <property type="entry name" value="Beta-barrel_RND"/>
    <property type="match status" value="1"/>
</dbReference>
<evidence type="ECO:0000313" key="13">
    <source>
        <dbReference type="Proteomes" id="UP001229486"/>
    </source>
</evidence>
<organism evidence="12 13">
    <name type="scientific">Paraburkholderia caledonica</name>
    <dbReference type="NCBI Taxonomy" id="134536"/>
    <lineage>
        <taxon>Bacteria</taxon>
        <taxon>Pseudomonadati</taxon>
        <taxon>Pseudomonadota</taxon>
        <taxon>Betaproteobacteria</taxon>
        <taxon>Burkholderiales</taxon>
        <taxon>Burkholderiaceae</taxon>
        <taxon>Paraburkholderia</taxon>
    </lineage>
</organism>
<dbReference type="Proteomes" id="UP001229486">
    <property type="component" value="Unassembled WGS sequence"/>
</dbReference>
<dbReference type="Gene3D" id="2.40.50.100">
    <property type="match status" value="1"/>
</dbReference>
<dbReference type="RefSeq" id="WP_392396062.1">
    <property type="nucleotide sequence ID" value="NZ_JAURTK010000021.1"/>
</dbReference>
<feature type="domain" description="Multidrug resistance protein MdtA-like alpha-helical hairpin" evidence="8">
    <location>
        <begin position="104"/>
        <end position="172"/>
    </location>
</feature>
<comment type="subcellular location">
    <subcellularLocation>
        <location evidence="1">Cell membrane</location>
    </subcellularLocation>
</comment>
<sequence>MKTMHFVGVALLVAGTVAGYYFVARGTAPAEPQVAPVPVEGIAVRIKDVPLYMSGLGSVVPLQTVAVRTQVDGQINSIRFREGQHVHSNDVLVQIDPRELRAKLKEATGQLRRDQAALSNAEHDLKRYRGAQDTGTVTQQLIDTQAATVAQAKATVLADQGAIDEAKVKLGYCTIRSPLTGIAGLRQVDAGNLVRAADGSVIVTIVATTPIAVIFTLPERDIGRVAKILQRRNRIPVAALDADNRNILASGSIEALDNLVDPNSGTIKLKAIFKNAKDSLFPGQFVHARMLVGELKHVPVVPSHAVLHGSKGDYLFIVDHDGKAKIMFVKTGADVGGESPLLGGGVKAGDIVITDGAARVSEKANVRLSLVSVPKENLPASAASTDLGGSEAMASSTTRAHVDGATDANGGASSRNRMSQASEVDAAGSEDSPSP</sequence>
<dbReference type="GO" id="GO:1990281">
    <property type="term" value="C:efflux pump complex"/>
    <property type="evidence" value="ECO:0007669"/>
    <property type="project" value="TreeGrafter"/>
</dbReference>
<keyword evidence="6" id="KW-0472">Membrane</keyword>
<reference evidence="12" key="1">
    <citation type="submission" date="2023-07" db="EMBL/GenBank/DDBJ databases">
        <title>Sorghum-associated microbial communities from plants grown in Nebraska, USA.</title>
        <authorList>
            <person name="Schachtman D."/>
        </authorList>
    </citation>
    <scope>NUCLEOTIDE SEQUENCE</scope>
    <source>
        <strain evidence="12">DS1061</strain>
    </source>
</reference>
<evidence type="ECO:0000256" key="2">
    <source>
        <dbReference type="ARBA" id="ARBA00009477"/>
    </source>
</evidence>
<dbReference type="Pfam" id="PF25876">
    <property type="entry name" value="HH_MFP_RND"/>
    <property type="match status" value="1"/>
</dbReference>
<dbReference type="Pfam" id="PF25917">
    <property type="entry name" value="BSH_RND"/>
    <property type="match status" value="1"/>
</dbReference>
<evidence type="ECO:0000259" key="10">
    <source>
        <dbReference type="Pfam" id="PF25944"/>
    </source>
</evidence>
<comment type="caution">
    <text evidence="12">The sequence shown here is derived from an EMBL/GenBank/DDBJ whole genome shotgun (WGS) entry which is preliminary data.</text>
</comment>
<evidence type="ECO:0000256" key="3">
    <source>
        <dbReference type="ARBA" id="ARBA00022448"/>
    </source>
</evidence>
<protein>
    <submittedName>
        <fullName evidence="12">Multidrug efflux system membrane fusion protein</fullName>
    </submittedName>
</protein>
<dbReference type="AlphaFoldDB" id="A0AB73IN73"/>
<evidence type="ECO:0000313" key="12">
    <source>
        <dbReference type="EMBL" id="MDP9651457.1"/>
    </source>
</evidence>
<dbReference type="Pfam" id="PF25967">
    <property type="entry name" value="RND-MFP_C"/>
    <property type="match status" value="1"/>
</dbReference>
<dbReference type="InterPro" id="IPR058624">
    <property type="entry name" value="MdtA-like_HH"/>
</dbReference>
<dbReference type="Gene3D" id="2.40.420.20">
    <property type="match status" value="1"/>
</dbReference>
<keyword evidence="5" id="KW-0997">Cell inner membrane</keyword>
<feature type="compositionally biased region" description="Polar residues" evidence="7">
    <location>
        <begin position="411"/>
        <end position="422"/>
    </location>
</feature>
<dbReference type="InterPro" id="IPR058625">
    <property type="entry name" value="MdtA-like_BSH"/>
</dbReference>
<dbReference type="InterPro" id="IPR006143">
    <property type="entry name" value="RND_pump_MFP"/>
</dbReference>
<evidence type="ECO:0000256" key="1">
    <source>
        <dbReference type="ARBA" id="ARBA00004236"/>
    </source>
</evidence>
<keyword evidence="3" id="KW-0813">Transport</keyword>
<feature type="domain" description="Multidrug resistance protein MdtA-like barrel-sandwich hybrid" evidence="9">
    <location>
        <begin position="64"/>
        <end position="205"/>
    </location>
</feature>
<evidence type="ECO:0000259" key="11">
    <source>
        <dbReference type="Pfam" id="PF25967"/>
    </source>
</evidence>
<name>A0AB73IN73_9BURK</name>
<comment type="similarity">
    <text evidence="2">Belongs to the membrane fusion protein (MFP) (TC 8.A.1) family.</text>
</comment>
<dbReference type="SUPFAM" id="SSF111369">
    <property type="entry name" value="HlyD-like secretion proteins"/>
    <property type="match status" value="1"/>
</dbReference>
<gene>
    <name evidence="12" type="ORF">J2793_006932</name>
</gene>
<evidence type="ECO:0000259" key="9">
    <source>
        <dbReference type="Pfam" id="PF25917"/>
    </source>
</evidence>
<proteinExistence type="inferred from homology"/>
<dbReference type="NCBIfam" id="TIGR01730">
    <property type="entry name" value="RND_mfp"/>
    <property type="match status" value="1"/>
</dbReference>
<feature type="domain" description="Multidrug resistance protein MdtA-like C-terminal permuted SH3" evidence="11">
    <location>
        <begin position="300"/>
        <end position="358"/>
    </location>
</feature>
<keyword evidence="4" id="KW-1003">Cell membrane</keyword>
<evidence type="ECO:0000256" key="4">
    <source>
        <dbReference type="ARBA" id="ARBA00022475"/>
    </source>
</evidence>
<evidence type="ECO:0000256" key="7">
    <source>
        <dbReference type="SAM" id="MobiDB-lite"/>
    </source>
</evidence>
<dbReference type="PANTHER" id="PTHR30469:SF12">
    <property type="entry name" value="MULTIDRUG RESISTANCE PROTEIN MDTA"/>
    <property type="match status" value="1"/>
</dbReference>
<accession>A0AB73IN73</accession>
<dbReference type="Gene3D" id="2.40.30.170">
    <property type="match status" value="1"/>
</dbReference>
<dbReference type="GO" id="GO:0015562">
    <property type="term" value="F:efflux transmembrane transporter activity"/>
    <property type="evidence" value="ECO:0007669"/>
    <property type="project" value="TreeGrafter"/>
</dbReference>
<feature type="domain" description="Multidrug resistance protein MdtA-like beta-barrel" evidence="10">
    <location>
        <begin position="210"/>
        <end position="293"/>
    </location>
</feature>
<feature type="region of interest" description="Disordered" evidence="7">
    <location>
        <begin position="380"/>
        <end position="435"/>
    </location>
</feature>
<evidence type="ECO:0000256" key="6">
    <source>
        <dbReference type="ARBA" id="ARBA00023136"/>
    </source>
</evidence>
<dbReference type="PANTHER" id="PTHR30469">
    <property type="entry name" value="MULTIDRUG RESISTANCE PROTEIN MDTA"/>
    <property type="match status" value="1"/>
</dbReference>
<evidence type="ECO:0000259" key="8">
    <source>
        <dbReference type="Pfam" id="PF25876"/>
    </source>
</evidence>
<dbReference type="InterPro" id="IPR058627">
    <property type="entry name" value="MdtA-like_C"/>
</dbReference>